<dbReference type="EMBL" id="JASGBQ010000026">
    <property type="protein sequence ID" value="MDI9243161.1"/>
    <property type="molecule type" value="Genomic_DNA"/>
</dbReference>
<dbReference type="GO" id="GO:0046872">
    <property type="term" value="F:metal ion binding"/>
    <property type="evidence" value="ECO:0007669"/>
    <property type="project" value="UniProtKB-KW"/>
</dbReference>
<evidence type="ECO:0000313" key="15">
    <source>
        <dbReference type="EMBL" id="MDI9243161.1"/>
    </source>
</evidence>
<dbReference type="GO" id="GO:0003678">
    <property type="term" value="F:DNA helicase activity"/>
    <property type="evidence" value="ECO:0007669"/>
    <property type="project" value="UniProtKB-EC"/>
</dbReference>
<gene>
    <name evidence="15" type="ORF">QJ036_11900</name>
</gene>
<comment type="caution">
    <text evidence="15">The sequence shown here is derived from an EMBL/GenBank/DDBJ whole genome shotgun (WGS) entry which is preliminary data.</text>
</comment>
<keyword evidence="10" id="KW-0238">DNA-binding</keyword>
<keyword evidence="7" id="KW-0067">ATP-binding</keyword>
<dbReference type="InterPro" id="IPR006555">
    <property type="entry name" value="ATP-dep_Helicase_C"/>
</dbReference>
<sequence length="794" mass="91627">MAKLEENRIRISVRNLVEFLLRSGDIDNRRRGKKETEAMAAGARLHRKLQGRMGADYRAEVPLKLEYETEDIVISLEGRADGIFKEDEISVVDEIKGVYWDIEALKEPLEVHRAQAMCYACMVLENGMAGPDFVGLQLTYADLESEQIRRFKEVLPAEEVRAYVYHLLEEYAAWGRFLYHHRQRRNASVKELAFPFSYRPGQRELAVSAYRAMQQKRTLFIQAPTGIGKTMSVLFPAIKALGEGLDDKIFYLTAKTITRTVAEEAMEILRRKGLFASSITLTAKEKLCPMAEEGKRPECNPEACPYAKGHFDRVNEAVFDYIHQKETAGREEILRWAEQYRVCPHELSLDLSDWMDVVICDYNYVFDPNVQLRRYFGEGPGGEYLFLVDEAHNLVERAREMYSAALFKENFLKVRALVKPYSPKLERKLSRCNRLLLEMKRDSDGPVVRESIGNFVLALTGVFSEMEKFKEDYRVMDDNEDFGALYLDIRHFLNMYDRLDSSYCVYTEPIGRESFMLKLLCANPAENLSSCLRKGNSTVFFSATLLPVLYYKELLCGSTEEYAVYAPSPFDQSKRLLAVGRDVSSRYKRRNSREYGRILDYILAAAAGKKGNYLVYFPSYSYMDEVYQAAVKRELSDGPEFLLQSARMTEADREEFLSEFGRERDRSLVAFCVMGGVFSEGIDLQGEKLIGVLVVGTGLPQICTEREILRGWYEEQGKDGFAYAYRYPGMNRVLQAAGRVIRTDTDEGVILLLDDRFLYSEYQRLFPREWADYHVTNYENLPGILDDFWINRRK</sequence>
<dbReference type="PROSITE" id="PS51193">
    <property type="entry name" value="HELICASE_ATP_BIND_2"/>
    <property type="match status" value="1"/>
</dbReference>
<dbReference type="AlphaFoldDB" id="A0AAP4EZK4"/>
<evidence type="ECO:0000256" key="6">
    <source>
        <dbReference type="ARBA" id="ARBA00022806"/>
    </source>
</evidence>
<evidence type="ECO:0000256" key="13">
    <source>
        <dbReference type="ARBA" id="ARBA00038058"/>
    </source>
</evidence>
<comment type="similarity">
    <text evidence="13">Belongs to the helicase family. DinG subfamily.</text>
</comment>
<keyword evidence="9" id="KW-0411">Iron-sulfur</keyword>
<dbReference type="Gene3D" id="3.40.50.300">
    <property type="entry name" value="P-loop containing nucleotide triphosphate hydrolases"/>
    <property type="match status" value="2"/>
</dbReference>
<keyword evidence="3" id="KW-0547">Nucleotide-binding</keyword>
<keyword evidence="12" id="KW-0413">Isomerase</keyword>
<keyword evidence="8" id="KW-0408">Iron</keyword>
<dbReference type="InterPro" id="IPR010614">
    <property type="entry name" value="RAD3-like_helicase_DEAD"/>
</dbReference>
<dbReference type="InterPro" id="IPR006554">
    <property type="entry name" value="Helicase-like_DEXD_c2"/>
</dbReference>
<dbReference type="EC" id="3.6.4.12" evidence="15"/>
<evidence type="ECO:0000259" key="14">
    <source>
        <dbReference type="PROSITE" id="PS51193"/>
    </source>
</evidence>
<dbReference type="PANTHER" id="PTHR11472:SF34">
    <property type="entry name" value="REGULATOR OF TELOMERE ELONGATION HELICASE 1"/>
    <property type="match status" value="1"/>
</dbReference>
<dbReference type="GO" id="GO:0005524">
    <property type="term" value="F:ATP binding"/>
    <property type="evidence" value="ECO:0007669"/>
    <property type="project" value="UniProtKB-KW"/>
</dbReference>
<keyword evidence="6 15" id="KW-0347">Helicase</keyword>
<keyword evidence="1" id="KW-0004">4Fe-4S</keyword>
<dbReference type="InterPro" id="IPR045028">
    <property type="entry name" value="DinG/Rad3-like"/>
</dbReference>
<dbReference type="InterPro" id="IPR014013">
    <property type="entry name" value="Helic_SF1/SF2_ATP-bd_DinG/Rad3"/>
</dbReference>
<dbReference type="InterPro" id="IPR027417">
    <property type="entry name" value="P-loop_NTPase"/>
</dbReference>
<dbReference type="InterPro" id="IPR042493">
    <property type="entry name" value="XPD_DNA_FeS"/>
</dbReference>
<evidence type="ECO:0000256" key="2">
    <source>
        <dbReference type="ARBA" id="ARBA00022723"/>
    </source>
</evidence>
<dbReference type="Pfam" id="PF13307">
    <property type="entry name" value="Helicase_C_2"/>
    <property type="match status" value="1"/>
</dbReference>
<dbReference type="SMART" id="SM00488">
    <property type="entry name" value="DEXDc2"/>
    <property type="match status" value="1"/>
</dbReference>
<evidence type="ECO:0000256" key="7">
    <source>
        <dbReference type="ARBA" id="ARBA00022840"/>
    </source>
</evidence>
<dbReference type="Gene3D" id="1.10.30.20">
    <property type="entry name" value="Bacterial XPD DNA helicase, FeS cluster domain"/>
    <property type="match status" value="1"/>
</dbReference>
<evidence type="ECO:0000313" key="16">
    <source>
        <dbReference type="Proteomes" id="UP001300383"/>
    </source>
</evidence>
<evidence type="ECO:0000256" key="11">
    <source>
        <dbReference type="ARBA" id="ARBA00023204"/>
    </source>
</evidence>
<keyword evidence="16" id="KW-1185">Reference proteome</keyword>
<proteinExistence type="inferred from homology"/>
<evidence type="ECO:0000256" key="1">
    <source>
        <dbReference type="ARBA" id="ARBA00022485"/>
    </source>
</evidence>
<dbReference type="PANTHER" id="PTHR11472">
    <property type="entry name" value="DNA REPAIR DEAD HELICASE RAD3/XP-D SUBFAMILY MEMBER"/>
    <property type="match status" value="1"/>
</dbReference>
<evidence type="ECO:0000256" key="12">
    <source>
        <dbReference type="ARBA" id="ARBA00023235"/>
    </source>
</evidence>
<keyword evidence="11" id="KW-0234">DNA repair</keyword>
<evidence type="ECO:0000256" key="5">
    <source>
        <dbReference type="ARBA" id="ARBA00022801"/>
    </source>
</evidence>
<dbReference type="GO" id="GO:0003677">
    <property type="term" value="F:DNA binding"/>
    <property type="evidence" value="ECO:0007669"/>
    <property type="project" value="UniProtKB-KW"/>
</dbReference>
<feature type="domain" description="Helicase ATP-binding" evidence="14">
    <location>
        <begin position="188"/>
        <end position="473"/>
    </location>
</feature>
<evidence type="ECO:0000256" key="9">
    <source>
        <dbReference type="ARBA" id="ARBA00023014"/>
    </source>
</evidence>
<evidence type="ECO:0000256" key="4">
    <source>
        <dbReference type="ARBA" id="ARBA00022763"/>
    </source>
</evidence>
<organism evidence="15 16">
    <name type="scientific">Fusibacillus kribbianus</name>
    <dbReference type="NCBI Taxonomy" id="3044208"/>
    <lineage>
        <taxon>Bacteria</taxon>
        <taxon>Bacillati</taxon>
        <taxon>Bacillota</taxon>
        <taxon>Clostridia</taxon>
        <taxon>Lachnospirales</taxon>
        <taxon>Lachnospiraceae</taxon>
        <taxon>Fusibacillus</taxon>
    </lineage>
</organism>
<accession>A0AAP4EZK4</accession>
<evidence type="ECO:0000256" key="10">
    <source>
        <dbReference type="ARBA" id="ARBA00023125"/>
    </source>
</evidence>
<dbReference type="Proteomes" id="UP001300383">
    <property type="component" value="Unassembled WGS sequence"/>
</dbReference>
<dbReference type="Gene3D" id="1.10.275.40">
    <property type="match status" value="1"/>
</dbReference>
<evidence type="ECO:0000256" key="3">
    <source>
        <dbReference type="ARBA" id="ARBA00022741"/>
    </source>
</evidence>
<protein>
    <submittedName>
        <fullName evidence="15">ATP-dependent DNA helicase</fullName>
        <ecNumber evidence="15">3.6.4.12</ecNumber>
    </submittedName>
</protein>
<dbReference type="Gene3D" id="3.90.320.10">
    <property type="match status" value="1"/>
</dbReference>
<reference evidence="15 16" key="1">
    <citation type="submission" date="2023-05" db="EMBL/GenBank/DDBJ databases">
        <title>[ruminococcus] sp. nov., isolated from a pig farm feces dump.</title>
        <authorList>
            <person name="Chang Y.-H."/>
        </authorList>
    </citation>
    <scope>NUCLEOTIDE SEQUENCE [LARGE SCALE GENOMIC DNA]</scope>
    <source>
        <strain evidence="15 16">YH-rum2234</strain>
    </source>
</reference>
<dbReference type="InterPro" id="IPR011604">
    <property type="entry name" value="PDDEXK-like_dom_sf"/>
</dbReference>
<evidence type="ECO:0000256" key="8">
    <source>
        <dbReference type="ARBA" id="ARBA00023004"/>
    </source>
</evidence>
<dbReference type="GO" id="GO:0051539">
    <property type="term" value="F:4 iron, 4 sulfur cluster binding"/>
    <property type="evidence" value="ECO:0007669"/>
    <property type="project" value="UniProtKB-KW"/>
</dbReference>
<keyword evidence="4" id="KW-0227">DNA damage</keyword>
<keyword evidence="2" id="KW-0479">Metal-binding</keyword>
<dbReference type="RefSeq" id="WP_283231589.1">
    <property type="nucleotide sequence ID" value="NZ_JASGBQ010000026.1"/>
</dbReference>
<dbReference type="SUPFAM" id="SSF52540">
    <property type="entry name" value="P-loop containing nucleoside triphosphate hydrolases"/>
    <property type="match status" value="2"/>
</dbReference>
<name>A0AAP4EZK4_9FIRM</name>
<keyword evidence="5 15" id="KW-0378">Hydrolase</keyword>
<dbReference type="SMART" id="SM00491">
    <property type="entry name" value="HELICc2"/>
    <property type="match status" value="1"/>
</dbReference>
<dbReference type="GO" id="GO:0006281">
    <property type="term" value="P:DNA repair"/>
    <property type="evidence" value="ECO:0007669"/>
    <property type="project" value="UniProtKB-KW"/>
</dbReference>
<dbReference type="Pfam" id="PF06733">
    <property type="entry name" value="DEAD_2"/>
    <property type="match status" value="1"/>
</dbReference>
<dbReference type="GO" id="GO:0016818">
    <property type="term" value="F:hydrolase activity, acting on acid anhydrides, in phosphorus-containing anhydrides"/>
    <property type="evidence" value="ECO:0007669"/>
    <property type="project" value="InterPro"/>
</dbReference>